<dbReference type="CDD" id="cd06257">
    <property type="entry name" value="DnaJ"/>
    <property type="match status" value="1"/>
</dbReference>
<dbReference type="OrthoDB" id="9779622at2"/>
<evidence type="ECO:0000313" key="5">
    <source>
        <dbReference type="Proteomes" id="UP000030149"/>
    </source>
</evidence>
<sequence length="302" mass="33957">MAYIDYYAVLGVPKTATAEEIKKAYRKLARQYHPDVNPNKEEASHKFKQINEANEVLGDPEKRKKYDQYGEHWEHAEQYEEARRQQQRSGDGDGGFQYHQGAEGFDDYEAFSDFFGSMFGKEGRTKTKGFKGQDVSATLHLQLTDILTTQKQVLEVNGKKLRINIPAGVANGQTIKIAGHGGKGYNNGPNGDLYITFDITNNTAFEVNGHNLHKTISISLYDALLGGEIIVETLSGKVKVPIAAETENHKKVKLRGKGLPVYRKEGEYGDLYVTYSVVLPKHLSEKEIELFQQLRSIRKQAS</sequence>
<name>V6SEK4_9FLAO</name>
<comment type="caution">
    <text evidence="4">The sequence shown here is derived from an EMBL/GenBank/DDBJ whole genome shotgun (WGS) entry which is preliminary data.</text>
</comment>
<evidence type="ECO:0000256" key="2">
    <source>
        <dbReference type="SAM" id="MobiDB-lite"/>
    </source>
</evidence>
<gene>
    <name evidence="4" type="ORF">Q767_04045</name>
</gene>
<feature type="region of interest" description="Disordered" evidence="2">
    <location>
        <begin position="35"/>
        <end position="63"/>
    </location>
</feature>
<evidence type="ECO:0000256" key="1">
    <source>
        <dbReference type="ARBA" id="ARBA00023186"/>
    </source>
</evidence>
<dbReference type="AlphaFoldDB" id="V6SEK4"/>
<dbReference type="Gene3D" id="2.60.260.20">
    <property type="entry name" value="Urease metallochaperone UreE, N-terminal domain"/>
    <property type="match status" value="2"/>
</dbReference>
<evidence type="ECO:0000259" key="3">
    <source>
        <dbReference type="PROSITE" id="PS50076"/>
    </source>
</evidence>
<dbReference type="Pfam" id="PF00226">
    <property type="entry name" value="DnaJ"/>
    <property type="match status" value="1"/>
</dbReference>
<dbReference type="PROSITE" id="PS00636">
    <property type="entry name" value="DNAJ_1"/>
    <property type="match status" value="1"/>
</dbReference>
<accession>V6SEK4</accession>
<dbReference type="InterPro" id="IPR008971">
    <property type="entry name" value="HSP40/DnaJ_pept-bd"/>
</dbReference>
<dbReference type="SUPFAM" id="SSF46565">
    <property type="entry name" value="Chaperone J-domain"/>
    <property type="match status" value="1"/>
</dbReference>
<dbReference type="PRINTS" id="PR00625">
    <property type="entry name" value="JDOMAIN"/>
</dbReference>
<dbReference type="Proteomes" id="UP000030149">
    <property type="component" value="Unassembled WGS sequence"/>
</dbReference>
<dbReference type="SUPFAM" id="SSF49493">
    <property type="entry name" value="HSP40/DnaJ peptide-binding domain"/>
    <property type="match status" value="2"/>
</dbReference>
<dbReference type="InterPro" id="IPR018253">
    <property type="entry name" value="DnaJ_domain_CS"/>
</dbReference>
<feature type="region of interest" description="Disordered" evidence="2">
    <location>
        <begin position="78"/>
        <end position="99"/>
    </location>
</feature>
<dbReference type="SMART" id="SM00271">
    <property type="entry name" value="DnaJ"/>
    <property type="match status" value="1"/>
</dbReference>
<dbReference type="FunFam" id="2.60.260.20:FF:000013">
    <property type="entry name" value="DnaJ subfamily B member 11"/>
    <property type="match status" value="1"/>
</dbReference>
<dbReference type="CDD" id="cd10747">
    <property type="entry name" value="DnaJ_C"/>
    <property type="match status" value="1"/>
</dbReference>
<feature type="domain" description="J" evidence="3">
    <location>
        <begin position="5"/>
        <end position="70"/>
    </location>
</feature>
<dbReference type="eggNOG" id="COG0484">
    <property type="taxonomic scope" value="Bacteria"/>
</dbReference>
<dbReference type="PROSITE" id="PS50076">
    <property type="entry name" value="DNAJ_2"/>
    <property type="match status" value="1"/>
</dbReference>
<dbReference type="PANTHER" id="PTHR43096:SF52">
    <property type="entry name" value="DNAJ HOMOLOG 1, MITOCHONDRIAL-RELATED"/>
    <property type="match status" value="1"/>
</dbReference>
<proteinExistence type="predicted"/>
<dbReference type="Gene3D" id="1.10.287.110">
    <property type="entry name" value="DnaJ domain"/>
    <property type="match status" value="1"/>
</dbReference>
<dbReference type="GO" id="GO:0005737">
    <property type="term" value="C:cytoplasm"/>
    <property type="evidence" value="ECO:0007669"/>
    <property type="project" value="TreeGrafter"/>
</dbReference>
<dbReference type="InterPro" id="IPR036869">
    <property type="entry name" value="J_dom_sf"/>
</dbReference>
<reference evidence="5" key="1">
    <citation type="submission" date="2013-09" db="EMBL/GenBank/DDBJ databases">
        <authorList>
            <person name="Zeng Z."/>
            <person name="Chen C."/>
        </authorList>
    </citation>
    <scope>NUCLEOTIDE SEQUENCE [LARGE SCALE GENOMIC DNA]</scope>
    <source>
        <strain evidence="5">DK69</strain>
    </source>
</reference>
<protein>
    <submittedName>
        <fullName evidence="4">Molecular chaperone DnaJ</fullName>
    </submittedName>
</protein>
<dbReference type="InterPro" id="IPR001623">
    <property type="entry name" value="DnaJ_domain"/>
</dbReference>
<keyword evidence="5" id="KW-1185">Reference proteome</keyword>
<keyword evidence="1" id="KW-0143">Chaperone</keyword>
<reference evidence="4 5" key="2">
    <citation type="journal article" date="2015" name="Stand. Genomic Sci.">
        <title>High quality draft genomic sequence of Flavobacterium enshiense DK69(T) and comparison among Flavobacterium genomes.</title>
        <authorList>
            <person name="Zeng Z."/>
            <person name="Chen C."/>
            <person name="Du H."/>
            <person name="Wang G."/>
            <person name="Li M."/>
        </authorList>
    </citation>
    <scope>NUCLEOTIDE SEQUENCE [LARGE SCALE GENOMIC DNA]</scope>
    <source>
        <strain evidence="4 5">DK69</strain>
    </source>
</reference>
<dbReference type="EMBL" id="JRLZ01000003">
    <property type="protein sequence ID" value="KGO96878.1"/>
    <property type="molecule type" value="Genomic_DNA"/>
</dbReference>
<evidence type="ECO:0000313" key="4">
    <source>
        <dbReference type="EMBL" id="KGO96878.1"/>
    </source>
</evidence>
<dbReference type="Pfam" id="PF01556">
    <property type="entry name" value="DnaJ_C"/>
    <property type="match status" value="1"/>
</dbReference>
<organism evidence="4 5">
    <name type="scientific">Flavobacterium enshiense DK69</name>
    <dbReference type="NCBI Taxonomy" id="1107311"/>
    <lineage>
        <taxon>Bacteria</taxon>
        <taxon>Pseudomonadati</taxon>
        <taxon>Bacteroidota</taxon>
        <taxon>Flavobacteriia</taxon>
        <taxon>Flavobacteriales</taxon>
        <taxon>Flavobacteriaceae</taxon>
        <taxon>Flavobacterium</taxon>
    </lineage>
</organism>
<dbReference type="InterPro" id="IPR002939">
    <property type="entry name" value="DnaJ_C"/>
</dbReference>
<dbReference type="PANTHER" id="PTHR43096">
    <property type="entry name" value="DNAJ HOMOLOG 1, MITOCHONDRIAL-RELATED"/>
    <property type="match status" value="1"/>
</dbReference>
<dbReference type="GO" id="GO:0051082">
    <property type="term" value="F:unfolded protein binding"/>
    <property type="evidence" value="ECO:0007669"/>
    <property type="project" value="InterPro"/>
</dbReference>
<dbReference type="PATRIC" id="fig|1107311.3.peg.199"/>
<dbReference type="RefSeq" id="WP_023572260.1">
    <property type="nucleotide sequence ID" value="NZ_AVCS01000003.1"/>
</dbReference>
<dbReference type="GO" id="GO:0042026">
    <property type="term" value="P:protein refolding"/>
    <property type="evidence" value="ECO:0007669"/>
    <property type="project" value="TreeGrafter"/>
</dbReference>
<dbReference type="STRING" id="1107311.Q767_04045"/>